<evidence type="ECO:0000256" key="4">
    <source>
        <dbReference type="SAM" id="Phobius"/>
    </source>
</evidence>
<feature type="transmembrane region" description="Helical" evidence="4">
    <location>
        <begin position="967"/>
        <end position="996"/>
    </location>
</feature>
<gene>
    <name evidence="6" type="ORF">SCF082_LOCUS19801</name>
</gene>
<dbReference type="InterPro" id="IPR002048">
    <property type="entry name" value="EF_hand_dom"/>
</dbReference>
<organism evidence="6 7">
    <name type="scientific">Durusdinium trenchii</name>
    <dbReference type="NCBI Taxonomy" id="1381693"/>
    <lineage>
        <taxon>Eukaryota</taxon>
        <taxon>Sar</taxon>
        <taxon>Alveolata</taxon>
        <taxon>Dinophyceae</taxon>
        <taxon>Suessiales</taxon>
        <taxon>Symbiodiniaceae</taxon>
        <taxon>Durusdinium</taxon>
    </lineage>
</organism>
<dbReference type="SUPFAM" id="SSF47473">
    <property type="entry name" value="EF-hand"/>
    <property type="match status" value="1"/>
</dbReference>
<feature type="coiled-coil region" evidence="2">
    <location>
        <begin position="31"/>
        <end position="58"/>
    </location>
</feature>
<feature type="transmembrane region" description="Helical" evidence="4">
    <location>
        <begin position="1037"/>
        <end position="1057"/>
    </location>
</feature>
<feature type="region of interest" description="Disordered" evidence="3">
    <location>
        <begin position="631"/>
        <end position="738"/>
    </location>
</feature>
<evidence type="ECO:0000313" key="7">
    <source>
        <dbReference type="Proteomes" id="UP001642464"/>
    </source>
</evidence>
<feature type="compositionally biased region" description="Low complexity" evidence="3">
    <location>
        <begin position="1153"/>
        <end position="1168"/>
    </location>
</feature>
<dbReference type="EMBL" id="CAXAMM010013636">
    <property type="protein sequence ID" value="CAK9031851.1"/>
    <property type="molecule type" value="Genomic_DNA"/>
</dbReference>
<comment type="caution">
    <text evidence="6">The sequence shown here is derived from an EMBL/GenBank/DDBJ whole genome shotgun (WGS) entry which is preliminary data.</text>
</comment>
<dbReference type="PROSITE" id="PS00018">
    <property type="entry name" value="EF_HAND_1"/>
    <property type="match status" value="1"/>
</dbReference>
<dbReference type="InterPro" id="IPR011992">
    <property type="entry name" value="EF-hand-dom_pair"/>
</dbReference>
<keyword evidence="4" id="KW-0812">Transmembrane</keyword>
<protein>
    <submittedName>
        <fullName evidence="6">EF-hand domain-containing protein</fullName>
    </submittedName>
</protein>
<feature type="transmembrane region" description="Helical" evidence="4">
    <location>
        <begin position="1078"/>
        <end position="1098"/>
    </location>
</feature>
<dbReference type="PANTHER" id="PTHR24216">
    <property type="entry name" value="PAXILLIN-RELATED"/>
    <property type="match status" value="1"/>
</dbReference>
<dbReference type="PROSITE" id="PS50222">
    <property type="entry name" value="EF_HAND_2"/>
    <property type="match status" value="1"/>
</dbReference>
<feature type="compositionally biased region" description="Polar residues" evidence="3">
    <location>
        <begin position="1125"/>
        <end position="1138"/>
    </location>
</feature>
<dbReference type="Proteomes" id="UP001642464">
    <property type="component" value="Unassembled WGS sequence"/>
</dbReference>
<name>A0ABP0KZ60_9DINO</name>
<keyword evidence="4" id="KW-0472">Membrane</keyword>
<feature type="compositionally biased region" description="Basic and acidic residues" evidence="3">
    <location>
        <begin position="659"/>
        <end position="671"/>
    </location>
</feature>
<feature type="region of interest" description="Disordered" evidence="3">
    <location>
        <begin position="318"/>
        <end position="371"/>
    </location>
</feature>
<evidence type="ECO:0000313" key="6">
    <source>
        <dbReference type="EMBL" id="CAK9031851.1"/>
    </source>
</evidence>
<dbReference type="Gene3D" id="1.10.238.10">
    <property type="entry name" value="EF-hand"/>
    <property type="match status" value="1"/>
</dbReference>
<dbReference type="PANTHER" id="PTHR24216:SF65">
    <property type="entry name" value="PAXILLIN-LIKE PROTEIN 1"/>
    <property type="match status" value="1"/>
</dbReference>
<evidence type="ECO:0000256" key="3">
    <source>
        <dbReference type="SAM" id="MobiDB-lite"/>
    </source>
</evidence>
<sequence length="1198" mass="131441">MQLFILALRQAALKELNSCIARVKPEVETIKSKYKEDAEEAEAKLREEREQKHAQTVALNKIAIRTQIEKERLEAGLMDKNKPKITCYKKVFANVKDLQQELKDLEVSGTANRKSQGILQHTLRALESRAAKAESDSKSKVIFGEAEEDLIDFKPSDKVLQKQERGEEQEKHFRRDLESEVQSLHADMESQATKEAGTLGAQLRAEAEVAGEAAAEGLECLNAWRARADLVRQWLAEVVPIARSSAQIQAASDFIKVCKSAEASHSLAAGLKAVQKHLKTQETQAEKAAGEAGSPREGQLPQVLQKLQNALKALSEVKTAFPDLPRSPMRTPDHGRKLYGREEEPEEPEQPRSRIPSVNSPPPFPPPDEALVTEDTQASPALANATALRKPGVPSASAARPAGGTKNLSHSVNPHPATNRPRHAVMADGESLRTWGPERYAEDLGLLFGLRAARPVPSLVRAGSETEQLAGAIAKALAQLEEPPVVFTEGMPGVQQAFMRQSEGLQMVHLVPIGQACSWPGRELLAGKDVKERKAIFSLVGDIYLVLEGGPNVAAQVKPAFRRGAQIIPVMRTGGASSGLFQFPQAALQKPSFAEHAQWALLKDSEASIHSTALAVKALVAQLIEMFPEGCGRDLTPEEPVSPSEESQSPGSSSKPLLPKREPEAVTRREPPPLAELNELRRGSGSGGEAAISSRPPVAEAELRPPRTPPRPRTPTRTVPPLAASERQRAESKRRSARDEWNVQEILLDWAISRHPGRQVRQRFDLPAPLADEAEFRHYFNLIFPSLEIQLWDDNEEDQEPAAQQLLMAFRSADRDGDGFVSVRELHYGIQCAYGYQCLTTNAVRQLAFTPLTAERLQDLMESLNEGFVSAAEVKGVLLEAQLIGEGRQALLWALGSWYVNVQRAETPWLQVLRAAVRRWIPSEEEHHGWMLHDLARMTMDLPKTLPLPKRLGGRPDSTSRASQACILTLAVLIHIFYLCLLVFPAVLFGLMIYLGSEHGDDRCPKDLDALLVWFGALGAASLVMDCANDGKLAISFITWALKISLALMPFLGMAWTHSLQHRDAEMCGPFVFWTSKWIWSALASCELYVLCLLSWSFHVARNHERSLRRAAVSEDENQLAIPRSNASSPQRPSSANSPGKGDTAERSDKVGAPLRSAPNRPSSAAASRAREAPKPAGGSSGSAMKAVQKARAVAGWE</sequence>
<reference evidence="6 7" key="1">
    <citation type="submission" date="2024-02" db="EMBL/GenBank/DDBJ databases">
        <authorList>
            <person name="Chen Y."/>
            <person name="Shah S."/>
            <person name="Dougan E. K."/>
            <person name="Thang M."/>
            <person name="Chan C."/>
        </authorList>
    </citation>
    <scope>NUCLEOTIDE SEQUENCE [LARGE SCALE GENOMIC DNA]</scope>
</reference>
<feature type="region of interest" description="Disordered" evidence="3">
    <location>
        <begin position="386"/>
        <end position="422"/>
    </location>
</feature>
<keyword evidence="7" id="KW-1185">Reference proteome</keyword>
<evidence type="ECO:0000259" key="5">
    <source>
        <dbReference type="PROSITE" id="PS50222"/>
    </source>
</evidence>
<feature type="compositionally biased region" description="Pro residues" evidence="3">
    <location>
        <begin position="359"/>
        <end position="368"/>
    </location>
</feature>
<feature type="compositionally biased region" description="Basic and acidic residues" evidence="3">
    <location>
        <begin position="331"/>
        <end position="342"/>
    </location>
</feature>
<feature type="region of interest" description="Disordered" evidence="3">
    <location>
        <begin position="1112"/>
        <end position="1198"/>
    </location>
</feature>
<keyword evidence="2" id="KW-0175">Coiled coil</keyword>
<feature type="domain" description="EF-hand" evidence="5">
    <location>
        <begin position="801"/>
        <end position="836"/>
    </location>
</feature>
<keyword evidence="4" id="KW-1133">Transmembrane helix</keyword>
<feature type="compositionally biased region" description="Low complexity" evidence="3">
    <location>
        <begin position="638"/>
        <end position="654"/>
    </location>
</feature>
<dbReference type="InterPro" id="IPR018247">
    <property type="entry name" value="EF_Hand_1_Ca_BS"/>
</dbReference>
<proteinExistence type="predicted"/>
<keyword evidence="1" id="KW-0106">Calcium</keyword>
<evidence type="ECO:0000256" key="1">
    <source>
        <dbReference type="ARBA" id="ARBA00022837"/>
    </source>
</evidence>
<feature type="region of interest" description="Disordered" evidence="3">
    <location>
        <begin position="157"/>
        <end position="177"/>
    </location>
</feature>
<feature type="compositionally biased region" description="Basic and acidic residues" evidence="3">
    <location>
        <begin position="726"/>
        <end position="738"/>
    </location>
</feature>
<evidence type="ECO:0000256" key="2">
    <source>
        <dbReference type="SAM" id="Coils"/>
    </source>
</evidence>
<accession>A0ABP0KZ60</accession>